<keyword evidence="3" id="KW-0677">Repeat</keyword>
<dbReference type="PANTHER" id="PTHR43300:SF11">
    <property type="entry name" value="ACETYLTRANSFERASE RV3034C-RELATED"/>
    <property type="match status" value="1"/>
</dbReference>
<dbReference type="CDD" id="cd03349">
    <property type="entry name" value="LbH_XAT"/>
    <property type="match status" value="1"/>
</dbReference>
<dbReference type="SUPFAM" id="SSF51161">
    <property type="entry name" value="Trimeric LpxA-like enzymes"/>
    <property type="match status" value="1"/>
</dbReference>
<gene>
    <name evidence="5" type="ORF">DRV85_18650</name>
</gene>
<dbReference type="PROSITE" id="PS00101">
    <property type="entry name" value="HEXAPEP_TRANSFERASES"/>
    <property type="match status" value="1"/>
</dbReference>
<protein>
    <submittedName>
        <fullName evidence="5">Antibiotic acetyltransferase</fullName>
    </submittedName>
</protein>
<dbReference type="InterPro" id="IPR011004">
    <property type="entry name" value="Trimer_LpxA-like_sf"/>
</dbReference>
<organism evidence="5 6">
    <name type="scientific">Rhodosalinus halophilus</name>
    <dbReference type="NCBI Taxonomy" id="2259333"/>
    <lineage>
        <taxon>Bacteria</taxon>
        <taxon>Pseudomonadati</taxon>
        <taxon>Pseudomonadota</taxon>
        <taxon>Alphaproteobacteria</taxon>
        <taxon>Rhodobacterales</taxon>
        <taxon>Paracoccaceae</taxon>
        <taxon>Rhodosalinus</taxon>
    </lineage>
</organism>
<proteinExistence type="inferred from homology"/>
<dbReference type="GO" id="GO:0016746">
    <property type="term" value="F:acyltransferase activity"/>
    <property type="evidence" value="ECO:0007669"/>
    <property type="project" value="UniProtKB-KW"/>
</dbReference>
<evidence type="ECO:0000256" key="4">
    <source>
        <dbReference type="ARBA" id="ARBA00023315"/>
    </source>
</evidence>
<evidence type="ECO:0000256" key="2">
    <source>
        <dbReference type="ARBA" id="ARBA00022679"/>
    </source>
</evidence>
<keyword evidence="6" id="KW-1185">Reference proteome</keyword>
<dbReference type="AlphaFoldDB" id="A0A365U3T1"/>
<comment type="similarity">
    <text evidence="1">Belongs to the transferase hexapeptide repeat family.</text>
</comment>
<dbReference type="PANTHER" id="PTHR43300">
    <property type="entry name" value="ACETYLTRANSFERASE"/>
    <property type="match status" value="1"/>
</dbReference>
<comment type="caution">
    <text evidence="5">The sequence shown here is derived from an EMBL/GenBank/DDBJ whole genome shotgun (WGS) entry which is preliminary data.</text>
</comment>
<keyword evidence="4" id="KW-0012">Acyltransferase</keyword>
<evidence type="ECO:0000256" key="1">
    <source>
        <dbReference type="ARBA" id="ARBA00007274"/>
    </source>
</evidence>
<dbReference type="Pfam" id="PF00132">
    <property type="entry name" value="Hexapep"/>
    <property type="match status" value="1"/>
</dbReference>
<dbReference type="InterPro" id="IPR018357">
    <property type="entry name" value="Hexapep_transf_CS"/>
</dbReference>
<evidence type="ECO:0000256" key="3">
    <source>
        <dbReference type="ARBA" id="ARBA00022737"/>
    </source>
</evidence>
<dbReference type="InterPro" id="IPR050179">
    <property type="entry name" value="Trans_hexapeptide_repeat"/>
</dbReference>
<reference evidence="5 6" key="1">
    <citation type="submission" date="2018-07" db="EMBL/GenBank/DDBJ databases">
        <title>Rhodosalinus sp. strain E84T genomic sequence and assembly.</title>
        <authorList>
            <person name="Liu Z.-W."/>
            <person name="Lu D.-C."/>
        </authorList>
    </citation>
    <scope>NUCLEOTIDE SEQUENCE [LARGE SCALE GENOMIC DNA]</scope>
    <source>
        <strain evidence="5 6">E84</strain>
    </source>
</reference>
<dbReference type="Proteomes" id="UP000253370">
    <property type="component" value="Unassembled WGS sequence"/>
</dbReference>
<accession>A0A365U3T1</accession>
<evidence type="ECO:0000313" key="5">
    <source>
        <dbReference type="EMBL" id="RBI82577.1"/>
    </source>
</evidence>
<evidence type="ECO:0000313" key="6">
    <source>
        <dbReference type="Proteomes" id="UP000253370"/>
    </source>
</evidence>
<dbReference type="InterPro" id="IPR001451">
    <property type="entry name" value="Hexapep"/>
</dbReference>
<dbReference type="OrthoDB" id="9815592at2"/>
<sequence length="218" mass="23292">MPHGFPAPDTRNPLVLPDGSLHEGTVFLRPAIDHPRWIVGDYTYASAHQVPDDWAQRLAPYLHPAAPERLILGRFCQIADGVVFVTASANHRRDGISTFPFAIFDGFGDNRPSLPGPDPATFPDTVIGHDVWLGQGARILPGAQIGSGTIVGTGAVVGGRVPPYSVVAGNPGRVVRRRFDDSRVARLLEVAWWDWPIGRILANEALICGGDAAALAGA</sequence>
<dbReference type="EMBL" id="QNTQ01000036">
    <property type="protein sequence ID" value="RBI82577.1"/>
    <property type="molecule type" value="Genomic_DNA"/>
</dbReference>
<dbReference type="Gene3D" id="2.160.10.10">
    <property type="entry name" value="Hexapeptide repeat proteins"/>
    <property type="match status" value="1"/>
</dbReference>
<dbReference type="RefSeq" id="WP_113290980.1">
    <property type="nucleotide sequence ID" value="NZ_QNTQ01000036.1"/>
</dbReference>
<keyword evidence="2 5" id="KW-0808">Transferase</keyword>
<name>A0A365U3T1_9RHOB</name>